<feature type="repeat" description="NHL" evidence="2">
    <location>
        <begin position="563"/>
        <end position="605"/>
    </location>
</feature>
<protein>
    <submittedName>
        <fullName evidence="6">6-bladed beta-propeller</fullName>
    </submittedName>
</protein>
<evidence type="ECO:0000259" key="4">
    <source>
        <dbReference type="Pfam" id="PF18887"/>
    </source>
</evidence>
<keyword evidence="7" id="KW-1185">Reference proteome</keyword>
<feature type="domain" description="MBG" evidence="4">
    <location>
        <begin position="1161"/>
        <end position="1234"/>
    </location>
</feature>
<dbReference type="InterPro" id="IPR008964">
    <property type="entry name" value="Invasin/intimin_cell_adhesion"/>
</dbReference>
<dbReference type="SUPFAM" id="SSF49373">
    <property type="entry name" value="Invasin/intimin cell-adhesion fragments"/>
    <property type="match status" value="2"/>
</dbReference>
<dbReference type="SUPFAM" id="SSF101898">
    <property type="entry name" value="NHL repeat"/>
    <property type="match status" value="2"/>
</dbReference>
<dbReference type="Pfam" id="PF17170">
    <property type="entry name" value="DUF5128"/>
    <property type="match status" value="1"/>
</dbReference>
<feature type="domain" description="MBG" evidence="3">
    <location>
        <begin position="1402"/>
        <end position="1477"/>
    </location>
</feature>
<dbReference type="InterPro" id="IPR041286">
    <property type="entry name" value="MBG_2"/>
</dbReference>
<evidence type="ECO:0000313" key="6">
    <source>
        <dbReference type="EMBL" id="MBT1697598.1"/>
    </source>
</evidence>
<dbReference type="InterPro" id="IPR050952">
    <property type="entry name" value="TRIM-NHL_E3_ligases"/>
</dbReference>
<feature type="domain" description="MBG" evidence="3">
    <location>
        <begin position="1483"/>
        <end position="1559"/>
    </location>
</feature>
<evidence type="ECO:0000259" key="3">
    <source>
        <dbReference type="Pfam" id="PF18676"/>
    </source>
</evidence>
<feature type="repeat" description="NHL" evidence="2">
    <location>
        <begin position="87"/>
        <end position="127"/>
    </location>
</feature>
<feature type="repeat" description="NHL" evidence="2">
    <location>
        <begin position="418"/>
        <end position="464"/>
    </location>
</feature>
<organism evidence="6 7">
    <name type="scientific">Chryseosolibacter histidini</name>
    <dbReference type="NCBI Taxonomy" id="2782349"/>
    <lineage>
        <taxon>Bacteria</taxon>
        <taxon>Pseudomonadati</taxon>
        <taxon>Bacteroidota</taxon>
        <taxon>Cytophagia</taxon>
        <taxon>Cytophagales</taxon>
        <taxon>Chryseotaleaceae</taxon>
        <taxon>Chryseosolibacter</taxon>
    </lineage>
</organism>
<feature type="domain" description="MBG" evidence="4">
    <location>
        <begin position="853"/>
        <end position="926"/>
    </location>
</feature>
<dbReference type="RefSeq" id="WP_254163470.1">
    <property type="nucleotide sequence ID" value="NZ_JAHESF010000010.1"/>
</dbReference>
<dbReference type="InterPro" id="IPR026444">
    <property type="entry name" value="Secre_tail"/>
</dbReference>
<evidence type="ECO:0000256" key="1">
    <source>
        <dbReference type="ARBA" id="ARBA00022737"/>
    </source>
</evidence>
<dbReference type="PANTHER" id="PTHR24104:SF25">
    <property type="entry name" value="PROTEIN LIN-41"/>
    <property type="match status" value="1"/>
</dbReference>
<sequence>MMDLMSSVKHSRSLIVPLVGKTRYLFLLFCCLSICRVQAQVFEQVIGYSNGIINRPVASFGDNGVYVIDEQAHRVIGYTSGGQVAVSIGGYGTEDGKFRTPSGIAVANSKIYVVDSGNHRVQVFSASSGSFLYAFGSEGSGDGQFNTPKGIFVDSYNQVIVVDQGNARIQLFNSNGTFIRKFGTYGSGNGQLNNPVGVFSADVSFQLRIYVADAGNNRVQYFDYNGAYLGQFGTAGTGDGQFNNPTSIRTVTTSSGVMQFFVADSGNKRIQAFSTAGAFLGIVGSAGTGDGQFNAISDLATVTYGFRACDPVNGTISTFLGGGTGLPTFSSKFSQNTTANGRLYYPQNMARLNSFLYAADKKNKRIQIFNVTFGNAYESKFGEGYAVEGIAVDESNKVYATNPVDNKIRVYNSIGGFQYEIGASGSGPGQLNTPGDLVVVKSGSDNLLYVLDRGNYRVQVFNAATGIPVRNFGTQGTGNGQFTTPNGIGADASGKIYVAEDYRIQVFDGNGNWLKTITGAGQGSGNGQFDRIQDVAVDASGNIYVVENSNNRIQLLTSEGVFIRKFGTFGFGDGEFNNPSGIFLYENQIYVADQMNHRLQVLQAKSAPQINFSNFTHTFGEAPFALNATSNSTGAITYSVVVGGTGSVTLNGNTVTLTQAGDVFLRASVAEDANYKAAYKDVQLTINKGTAQLTLSDLQHYYDNTPKYATVTTSPAGLQGVSVSYVKDGVYSSYAQAIGQYNVVATLNNTNYTAPTASDVLTVSGKLTPVINNFNDFSKTYGEGPFTLNATTNSTGAITYSEESGGTGDVTLSGNTVTIVKAGSVFLKASVAESANHVATSKTIVLTINKAAAGITLGSLTHVYDGAAKSATYITTPSGKAVAIEYRQGGTLIANPVNAGSYDVTATVSDDNYQGTTTGMLIVSKGTAAVNLSSLTHTYDGSVKYATYSTTPSGKTVVIEYRQNGTLISYPANAGSYDVTATVTDNNYQGSATGTLVINKATATISIGNLTHTYNGTVKAATATTTPAGRTVSFEYRQGGVSATPTKAGQYNITATVNDANYQGTATALLTINKAPLTIKADDVSRKYGVANPASYSFTFTGLVNGENALAALTTFPSAATTATVTSNAGTTYPITSSGAASDNYALTYQNGTLTITQADATLSLSNLSHTYDGQAKAATVSTEPAGLSGVSITYKQGASTVTPVNVGTYTVEARLSNINYAAPMVTGTLTISNKPVASITNFGNLTKTYGDVPFNLNASANSTGAITYSAFSVTGEVTISNNTVTILKAGTVTLQVNVAEDANYAAASLQATLEIGKAPLTVTAHNKTRLYGENNPPLTWSFSGFKNGDDNSVIDSQPYTLLDAIASSPAGNYPIKLAGASDNNYQISYADGTLTVAKAPLTITAENKTRTYGDSNPAFTFTYEGFRLNDSKADLTALPVATTTATVESDAGSYAIQSAGAAALNYQITYVSGTLTVTQAPLSVKVADASRKYGDANPVFLLTYEGFRNGDVVEDLKVKPDVSTEVDERSDVGTYPIVLSGGSDPNYDFVSYSNGILTIEKADQHIIFPAIGSKNVNDKDFEIGASASSGLAITYTVAGPAVLVEGNKISLTGKAGTVTVKASQAGDQNHKAAADVIRTFAVNEKLSQVITFATFAQRTFDQGNVVLNASASSNLGVSFTSSDNTVATIDGNVVVVKKPGTVVITASQEGNDIYNAAPQVNRTLVIAKGVQQIVFDALMEKTLGEESFRLDAKTSSGLPVSYTSSNTAVATINGDVVTIVGEGEAIITAAQTGNDVYASAEAVNQKLVVRLITEAEFTPDRSASAYPNPATDLLVVETKVAASGSVVRVTDLHGRNMNVTVREADAFTHNIDVSSLPSGVYVVQVNLGARVITTQRIVKR</sequence>
<dbReference type="NCBIfam" id="TIGR04183">
    <property type="entry name" value="Por_Secre_tail"/>
    <property type="match status" value="1"/>
</dbReference>
<feature type="repeat" description="NHL" evidence="2">
    <location>
        <begin position="135"/>
        <end position="175"/>
    </location>
</feature>
<evidence type="ECO:0000313" key="7">
    <source>
        <dbReference type="Proteomes" id="UP001319200"/>
    </source>
</evidence>
<dbReference type="Pfam" id="PF18962">
    <property type="entry name" value="Por_Secre_tail"/>
    <property type="match status" value="1"/>
</dbReference>
<feature type="repeat" description="NHL" evidence="2">
    <location>
        <begin position="523"/>
        <end position="559"/>
    </location>
</feature>
<comment type="caution">
    <text evidence="6">The sequence shown here is derived from an EMBL/GenBank/DDBJ whole genome shotgun (WGS) entry which is preliminary data.</text>
</comment>
<dbReference type="Proteomes" id="UP001319200">
    <property type="component" value="Unassembled WGS sequence"/>
</dbReference>
<evidence type="ECO:0000259" key="5">
    <source>
        <dbReference type="Pfam" id="PF18962"/>
    </source>
</evidence>
<dbReference type="Gene3D" id="2.60.40.1080">
    <property type="match status" value="2"/>
</dbReference>
<feature type="domain" description="MBG" evidence="3">
    <location>
        <begin position="1077"/>
        <end position="1155"/>
    </location>
</feature>
<dbReference type="Pfam" id="PF18676">
    <property type="entry name" value="MBG_2"/>
    <property type="match status" value="4"/>
</dbReference>
<gene>
    <name evidence="6" type="ORF">KK083_11970</name>
</gene>
<feature type="domain" description="MBG" evidence="4">
    <location>
        <begin position="928"/>
        <end position="1002"/>
    </location>
</feature>
<name>A0AAP2GN33_9BACT</name>
<reference evidence="6 7" key="1">
    <citation type="submission" date="2021-05" db="EMBL/GenBank/DDBJ databases">
        <title>A Polyphasic approach of four new species of the genus Ohtaekwangia: Ohtaekwangia histidinii sp. nov., Ohtaekwangia cretensis sp. nov., Ohtaekwangia indiensis sp. nov., Ohtaekwangia reichenbachii sp. nov. from diverse environment.</title>
        <authorList>
            <person name="Octaviana S."/>
        </authorList>
    </citation>
    <scope>NUCLEOTIDE SEQUENCE [LARGE SCALE GENOMIC DNA]</scope>
    <source>
        <strain evidence="6 7">PWU4</strain>
    </source>
</reference>
<dbReference type="Gene3D" id="2.120.10.30">
    <property type="entry name" value="TolB, C-terminal domain"/>
    <property type="match status" value="5"/>
</dbReference>
<dbReference type="Pfam" id="PF18887">
    <property type="entry name" value="MBG_3"/>
    <property type="match status" value="5"/>
</dbReference>
<feature type="domain" description="Secretion system C-terminal sorting" evidence="5">
    <location>
        <begin position="1827"/>
        <end position="1898"/>
    </location>
</feature>
<dbReference type="InterPro" id="IPR043772">
    <property type="entry name" value="MBG_3"/>
</dbReference>
<feature type="repeat" description="NHL" evidence="2">
    <location>
        <begin position="469"/>
        <end position="510"/>
    </location>
</feature>
<accession>A0AAP2GN33</accession>
<dbReference type="InterPro" id="IPR001258">
    <property type="entry name" value="NHL_repeat"/>
</dbReference>
<feature type="domain" description="MBG" evidence="4">
    <location>
        <begin position="691"/>
        <end position="764"/>
    </location>
</feature>
<dbReference type="InterPro" id="IPR011042">
    <property type="entry name" value="6-blade_b-propeller_TolB-like"/>
</dbReference>
<proteinExistence type="predicted"/>
<dbReference type="Gene3D" id="3.30.160.710">
    <property type="match status" value="4"/>
</dbReference>
<feature type="repeat" description="NHL" evidence="2">
    <location>
        <begin position="179"/>
        <end position="225"/>
    </location>
</feature>
<evidence type="ECO:0000256" key="2">
    <source>
        <dbReference type="PROSITE-ProRule" id="PRU00504"/>
    </source>
</evidence>
<feature type="domain" description="MBG" evidence="3">
    <location>
        <begin position="1321"/>
        <end position="1396"/>
    </location>
</feature>
<feature type="domain" description="MBG" evidence="4">
    <location>
        <begin position="1003"/>
        <end position="1075"/>
    </location>
</feature>
<dbReference type="GO" id="GO:0008270">
    <property type="term" value="F:zinc ion binding"/>
    <property type="evidence" value="ECO:0007669"/>
    <property type="project" value="UniProtKB-KW"/>
</dbReference>
<dbReference type="PANTHER" id="PTHR24104">
    <property type="entry name" value="E3 UBIQUITIN-PROTEIN LIGASE NHLRC1-RELATED"/>
    <property type="match status" value="1"/>
</dbReference>
<keyword evidence="1" id="KW-0677">Repeat</keyword>
<dbReference type="EMBL" id="JAHESF010000010">
    <property type="protein sequence ID" value="MBT1697598.1"/>
    <property type="molecule type" value="Genomic_DNA"/>
</dbReference>
<dbReference type="PROSITE" id="PS51125">
    <property type="entry name" value="NHL"/>
    <property type="match status" value="7"/>
</dbReference>